<sequence>MLSWTHQQLQIQMWRLKQHKFNRASGSAGVATVPCRWNQARAQQLFKWTRLASGGCQMPELQAHKPPLPTAAVRELICSCLHRDPVAADLRCSLFVAAVQSYKRDSVLRPFPPRYLRGEIKDFEELQKDVDTLPNVRDLVRLGHGDGDHHLALVHWVLSSKSFAVKTLQKEEFARLSQLTQSEGVSAPAPAPDFVFELQYCDLLNSKFERTRAGRELIYAFHGSRLENFHSIIHNGLHCHLNKTSLFGEGTYLTSDLSMAILYSPHGNGWRESVLGPLISCVALCEIIDHPDVKCQVKKKDSESIDRNRLRARNSEGGEVPEKYFVVTNNELLRVKYLLVYSQRRYRSRHARGTSWLVRHHFAIMMGLYLLLLIFIGAFNSSAFQSFWHRMFR</sequence>
<dbReference type="InterPro" id="IPR051838">
    <property type="entry name" value="ARTD_PARP"/>
</dbReference>
<feature type="transmembrane region" description="Helical" evidence="8">
    <location>
        <begin position="362"/>
        <end position="384"/>
    </location>
</feature>
<evidence type="ECO:0000256" key="6">
    <source>
        <dbReference type="ARBA" id="ARBA00024347"/>
    </source>
</evidence>
<keyword evidence="1 7" id="KW-0328">Glycosyltransferase</keyword>
<dbReference type="Proteomes" id="UP000830375">
    <property type="component" value="Unassembled WGS sequence"/>
</dbReference>
<keyword evidence="8" id="KW-1133">Transmembrane helix</keyword>
<keyword evidence="5 7" id="KW-0520">NAD</keyword>
<keyword evidence="3" id="KW-0548">Nucleotidyltransferase</keyword>
<accession>A0ABQ8LBW7</accession>
<keyword evidence="8" id="KW-0812">Transmembrane</keyword>
<evidence type="ECO:0000256" key="3">
    <source>
        <dbReference type="ARBA" id="ARBA00022695"/>
    </source>
</evidence>
<protein>
    <recommendedName>
        <fullName evidence="7">Poly [ADP-ribose] polymerase</fullName>
        <shortName evidence="7">PARP</shortName>
        <ecNumber evidence="7">2.4.2.-</ecNumber>
    </recommendedName>
</protein>
<evidence type="ECO:0000256" key="2">
    <source>
        <dbReference type="ARBA" id="ARBA00022679"/>
    </source>
</evidence>
<evidence type="ECO:0000256" key="1">
    <source>
        <dbReference type="ARBA" id="ARBA00022676"/>
    </source>
</evidence>
<name>A0ABQ8LBW7_LABRO</name>
<organism evidence="10 11">
    <name type="scientific">Labeo rohita</name>
    <name type="common">Indian major carp</name>
    <name type="synonym">Cyprinus rohita</name>
    <dbReference type="NCBI Taxonomy" id="84645"/>
    <lineage>
        <taxon>Eukaryota</taxon>
        <taxon>Metazoa</taxon>
        <taxon>Chordata</taxon>
        <taxon>Craniata</taxon>
        <taxon>Vertebrata</taxon>
        <taxon>Euteleostomi</taxon>
        <taxon>Actinopterygii</taxon>
        <taxon>Neopterygii</taxon>
        <taxon>Teleostei</taxon>
        <taxon>Ostariophysi</taxon>
        <taxon>Cypriniformes</taxon>
        <taxon>Cyprinidae</taxon>
        <taxon>Labeoninae</taxon>
        <taxon>Labeonini</taxon>
        <taxon>Labeo</taxon>
    </lineage>
</organism>
<dbReference type="EMBL" id="JACTAM010000025">
    <property type="protein sequence ID" value="KAI2648232.1"/>
    <property type="molecule type" value="Genomic_DNA"/>
</dbReference>
<evidence type="ECO:0000256" key="4">
    <source>
        <dbReference type="ARBA" id="ARBA00022765"/>
    </source>
</evidence>
<dbReference type="Pfam" id="PF18084">
    <property type="entry name" value="ARTD15_N"/>
    <property type="match status" value="1"/>
</dbReference>
<dbReference type="PANTHER" id="PTHR21328">
    <property type="entry name" value="POLY ADP-RIBOSE POLYMERASE FAMILY, MEMBER PARP"/>
    <property type="match status" value="1"/>
</dbReference>
<keyword evidence="4" id="KW-0013">ADP-ribosylation</keyword>
<evidence type="ECO:0000256" key="5">
    <source>
        <dbReference type="ARBA" id="ARBA00023027"/>
    </source>
</evidence>
<comment type="similarity">
    <text evidence="6">Belongs to the ARTD/PARP family.</text>
</comment>
<keyword evidence="11" id="KW-1185">Reference proteome</keyword>
<evidence type="ECO:0000256" key="8">
    <source>
        <dbReference type="SAM" id="Phobius"/>
    </source>
</evidence>
<keyword evidence="2 7" id="KW-0808">Transferase</keyword>
<proteinExistence type="inferred from homology"/>
<dbReference type="PROSITE" id="PS51059">
    <property type="entry name" value="PARP_CATALYTIC"/>
    <property type="match status" value="1"/>
</dbReference>
<dbReference type="SUPFAM" id="SSF56399">
    <property type="entry name" value="ADP-ribosylation"/>
    <property type="match status" value="1"/>
</dbReference>
<dbReference type="Pfam" id="PF00644">
    <property type="entry name" value="PARP"/>
    <property type="match status" value="1"/>
</dbReference>
<feature type="domain" description="PARP catalytic" evidence="9">
    <location>
        <begin position="145"/>
        <end position="350"/>
    </location>
</feature>
<evidence type="ECO:0000256" key="7">
    <source>
        <dbReference type="RuleBase" id="RU362114"/>
    </source>
</evidence>
<dbReference type="InterPro" id="IPR041400">
    <property type="entry name" value="PARP16_N"/>
</dbReference>
<reference evidence="10 11" key="1">
    <citation type="submission" date="2022-01" db="EMBL/GenBank/DDBJ databases">
        <title>A high-quality chromosome-level genome assembly of rohu carp, Labeo rohita.</title>
        <authorList>
            <person name="Arick M.A. II"/>
            <person name="Hsu C.-Y."/>
            <person name="Magbanua Z."/>
            <person name="Pechanova O."/>
            <person name="Grover C."/>
            <person name="Miller E."/>
            <person name="Thrash A."/>
            <person name="Ezzel L."/>
            <person name="Alam S."/>
            <person name="Benzie J."/>
            <person name="Hamilton M."/>
            <person name="Karsi A."/>
            <person name="Lawrence M.L."/>
            <person name="Peterson D.G."/>
        </authorList>
    </citation>
    <scope>NUCLEOTIDE SEQUENCE [LARGE SCALE GENOMIC DNA]</scope>
    <source>
        <strain evidence="11">BAU-BD-2019</strain>
        <tissue evidence="10">Blood</tissue>
    </source>
</reference>
<evidence type="ECO:0000259" key="9">
    <source>
        <dbReference type="PROSITE" id="PS51059"/>
    </source>
</evidence>
<evidence type="ECO:0000313" key="11">
    <source>
        <dbReference type="Proteomes" id="UP000830375"/>
    </source>
</evidence>
<keyword evidence="8" id="KW-0472">Membrane</keyword>
<comment type="caution">
    <text evidence="10">The sequence shown here is derived from an EMBL/GenBank/DDBJ whole genome shotgun (WGS) entry which is preliminary data.</text>
</comment>
<dbReference type="EC" id="2.4.2.-" evidence="7"/>
<dbReference type="Gene3D" id="3.90.228.10">
    <property type="match status" value="1"/>
</dbReference>
<evidence type="ECO:0000313" key="10">
    <source>
        <dbReference type="EMBL" id="KAI2648232.1"/>
    </source>
</evidence>
<gene>
    <name evidence="10" type="ORF">H4Q32_018273</name>
</gene>
<dbReference type="InterPro" id="IPR012317">
    <property type="entry name" value="Poly(ADP-ribose)pol_cat_dom"/>
</dbReference>